<dbReference type="SMART" id="SM00320">
    <property type="entry name" value="WD40"/>
    <property type="match status" value="5"/>
</dbReference>
<comment type="caution">
    <text evidence="3">The sequence shown here is derived from an EMBL/GenBank/DDBJ whole genome shotgun (WGS) entry which is preliminary data.</text>
</comment>
<dbReference type="Proteomes" id="UP001221413">
    <property type="component" value="Unassembled WGS sequence"/>
</dbReference>
<evidence type="ECO:0000256" key="1">
    <source>
        <dbReference type="SAM" id="MobiDB-lite"/>
    </source>
</evidence>
<dbReference type="Gene3D" id="2.130.10.10">
    <property type="entry name" value="YVTN repeat-like/Quinoprotein amine dehydrogenase"/>
    <property type="match status" value="1"/>
</dbReference>
<organism evidence="3 4">
    <name type="scientific">Drechslerella dactyloides</name>
    <name type="common">Nematode-trapping fungus</name>
    <name type="synonym">Arthrobotrys dactyloides</name>
    <dbReference type="NCBI Taxonomy" id="74499"/>
    <lineage>
        <taxon>Eukaryota</taxon>
        <taxon>Fungi</taxon>
        <taxon>Dikarya</taxon>
        <taxon>Ascomycota</taxon>
        <taxon>Pezizomycotina</taxon>
        <taxon>Orbiliomycetes</taxon>
        <taxon>Orbiliales</taxon>
        <taxon>Orbiliaceae</taxon>
        <taxon>Drechslerella</taxon>
    </lineage>
</organism>
<gene>
    <name evidence="3" type="ORF">Dda_7983</name>
</gene>
<dbReference type="GO" id="GO:0043291">
    <property type="term" value="C:RAVE complex"/>
    <property type="evidence" value="ECO:0007669"/>
    <property type="project" value="TreeGrafter"/>
</dbReference>
<dbReference type="PANTHER" id="PTHR13950">
    <property type="entry name" value="RABCONNECTIN-RELATED"/>
    <property type="match status" value="1"/>
</dbReference>
<feature type="compositionally biased region" description="Low complexity" evidence="1">
    <location>
        <begin position="26"/>
        <end position="60"/>
    </location>
</feature>
<dbReference type="GO" id="GO:0007035">
    <property type="term" value="P:vacuolar acidification"/>
    <property type="evidence" value="ECO:0007669"/>
    <property type="project" value="TreeGrafter"/>
</dbReference>
<evidence type="ECO:0000313" key="4">
    <source>
        <dbReference type="Proteomes" id="UP001221413"/>
    </source>
</evidence>
<dbReference type="SUPFAM" id="SSF50978">
    <property type="entry name" value="WD40 repeat-like"/>
    <property type="match status" value="2"/>
</dbReference>
<feature type="domain" description="RAVE complex protein Rav1 C-terminal" evidence="2">
    <location>
        <begin position="686"/>
        <end position="1318"/>
    </location>
</feature>
<dbReference type="EMBL" id="JAQGDS010000011">
    <property type="protein sequence ID" value="KAJ6257098.1"/>
    <property type="molecule type" value="Genomic_DNA"/>
</dbReference>
<protein>
    <submittedName>
        <fullName evidence="3">Regulator of (H+)-ATPase in vacuolar membrane</fullName>
    </submittedName>
</protein>
<sequence>MRRAAAAVVLTGWRCTAEQEGRREQQQQQQQSSTQQQQQQRAGALGRQQNRTEQQQQQQRGYESSFVGNVERDRSSEGEEEGPGAMQRWRCYRTREQSGRSAYISGKALVIASDTRDLVQTIYHDDHLQVLAFDEGSGKIAAASASTDRIYVYSPSTGSSDSVKWESYVRIDLQHPGETIRSLSWGNNSELLVAAAGLYLWDVRTTDVREIWCKELANPPEVALFSPDAAFIACTSPRNRFVTVWRRQAYALGEAEFDFSYLPHPNIVTSILWKKPFHREIASENVLYTFSADGVFRVWSPLDPHEVYPFQLCALLDLRSSVVPQDPDFPQANFELNSVISFIDTKVFTLATESAVLQIEQDVASKQQLQNLVDVAKRSSEVLLMFDSAGYMSAWGVENIGTKSKRTVSIFSIVHQVEIDWILANDCGGPVSIVTLAGKDKTAGLSLSVQFFNGEIGWFDVSLDDLLDPTSSSCQLRQRINWSGHLEPINHLKRTARGNSLLSSSKEWEHVLWRRILQDNDFPYLERQSLINASGEGQVLKTLILPNGWYVVTLHPDVVCLWDCRDAVAVELCRCPIKLTAKPFSLILLPEYEASEHAYHVFVIDKSSHGTVFAVKIPRPRRRSSIASLRPGYSYGTIHQHSTFKLPVDDELARLVPVDPVGWNFTVSDNLDTFNREVAVSITTSGLVQSWTARMSPNEDEVQWLQTSSIETSLENPSLIGGSSMHKVAVIDQDKTLLTIWDTRNAQLEHKVTFDEGDFVRDLDWTCTPDSQSILAVGFDHKVVLFSQLRYDYLNAGPAWAPFRQFTTIFLSPHPIGDSIWLSDGTLVIGCGNQLFLHAKYIHNVDVINPSVQSLWTPSSHDSRIETIFDLVARLNGPLPLYHPQFLQQCVLSGKMKLAKRLIVELTYQTKDKHMAKEIESFLGVPLEDFLDLDNGDFHEDWVPRLVHGFSRPEFDQNLCSELVAQLKEVSIPYLSGKEQISLAGIVECMSEEWLHRQSLDEWGVRYLLFFKHYNLQKVTISSRPSGVSFREISWAFHSETQEILVDLVMKTFQNKMQWSNARDAGFFMWLKDQTSLKAHFETLARNQYMRGEERDPVDCSLYYLALRKKAVLIGLWRIAHWNKEQAATMRFLNNNFDDPRWQTAALKNAYALMGKQRFEYAAAFFLLADRPKDAVNVCFTQMNDLQLAVAIARVYDGDDGPVLRELLEEKVLPLAAKEGNKWLASWAFWLLGSKDLSVRSLMMPINSLIVGTETPGLGKIFLADDPALVILYKLIRDKTLKSLRGAEKIPKGAEFDFVLHCARLYDRMGCDVLALDLVKNWTFLDTSMKSSGLLDMKAALSRRRNSYIVDDLAHDFKIKIEEHLAKSPEKTSLLKPPAAAFSEPTMDSFSHFDF</sequence>
<dbReference type="InterPro" id="IPR036322">
    <property type="entry name" value="WD40_repeat_dom_sf"/>
</dbReference>
<accession>A0AAD6IRH3</accession>
<dbReference type="PANTHER" id="PTHR13950:SF9">
    <property type="entry name" value="RABCONNECTIN-3A"/>
    <property type="match status" value="1"/>
</dbReference>
<proteinExistence type="predicted"/>
<dbReference type="InterPro" id="IPR015943">
    <property type="entry name" value="WD40/YVTN_repeat-like_dom_sf"/>
</dbReference>
<feature type="region of interest" description="Disordered" evidence="1">
    <location>
        <begin position="12"/>
        <end position="90"/>
    </location>
</feature>
<keyword evidence="4" id="KW-1185">Reference proteome</keyword>
<dbReference type="Pfam" id="PF12234">
    <property type="entry name" value="Rav1p_C"/>
    <property type="match status" value="1"/>
</dbReference>
<dbReference type="InterPro" id="IPR052208">
    <property type="entry name" value="DmX-like/RAVE_component"/>
</dbReference>
<evidence type="ECO:0000313" key="3">
    <source>
        <dbReference type="EMBL" id="KAJ6257098.1"/>
    </source>
</evidence>
<name>A0AAD6IRH3_DREDA</name>
<reference evidence="3" key="1">
    <citation type="submission" date="2023-01" db="EMBL/GenBank/DDBJ databases">
        <title>The chitinases involved in constricting ring structure development in the nematode-trapping fungus Drechslerella dactyloides.</title>
        <authorList>
            <person name="Wang R."/>
            <person name="Zhang L."/>
            <person name="Tang P."/>
            <person name="Li S."/>
            <person name="Liang L."/>
        </authorList>
    </citation>
    <scope>NUCLEOTIDE SEQUENCE</scope>
    <source>
        <strain evidence="3">YMF1.00031</strain>
    </source>
</reference>
<evidence type="ECO:0000259" key="2">
    <source>
        <dbReference type="Pfam" id="PF12234"/>
    </source>
</evidence>
<dbReference type="InterPro" id="IPR022033">
    <property type="entry name" value="Rav1p_C"/>
</dbReference>
<dbReference type="InterPro" id="IPR001680">
    <property type="entry name" value="WD40_rpt"/>
</dbReference>